<dbReference type="AlphaFoldDB" id="A0AA36DS77"/>
<organism evidence="1 2">
    <name type="scientific">Cylicocyclus nassatus</name>
    <name type="common">Nematode worm</name>
    <dbReference type="NCBI Taxonomy" id="53992"/>
    <lineage>
        <taxon>Eukaryota</taxon>
        <taxon>Metazoa</taxon>
        <taxon>Ecdysozoa</taxon>
        <taxon>Nematoda</taxon>
        <taxon>Chromadorea</taxon>
        <taxon>Rhabditida</taxon>
        <taxon>Rhabditina</taxon>
        <taxon>Rhabditomorpha</taxon>
        <taxon>Strongyloidea</taxon>
        <taxon>Strongylidae</taxon>
        <taxon>Cylicocyclus</taxon>
    </lineage>
</organism>
<name>A0AA36DS77_CYLNA</name>
<evidence type="ECO:0000313" key="2">
    <source>
        <dbReference type="Proteomes" id="UP001176961"/>
    </source>
</evidence>
<dbReference type="EMBL" id="CATQJL010000001">
    <property type="protein sequence ID" value="CAJ0591748.1"/>
    <property type="molecule type" value="Genomic_DNA"/>
</dbReference>
<keyword evidence="2" id="KW-1185">Reference proteome</keyword>
<dbReference type="Proteomes" id="UP001176961">
    <property type="component" value="Unassembled WGS sequence"/>
</dbReference>
<evidence type="ECO:0000313" key="1">
    <source>
        <dbReference type="EMBL" id="CAJ0591748.1"/>
    </source>
</evidence>
<protein>
    <submittedName>
        <fullName evidence="1">Uncharacterized protein</fullName>
    </submittedName>
</protein>
<proteinExistence type="predicted"/>
<reference evidence="1" key="1">
    <citation type="submission" date="2023-07" db="EMBL/GenBank/DDBJ databases">
        <authorList>
            <consortium name="CYATHOMIX"/>
        </authorList>
    </citation>
    <scope>NUCLEOTIDE SEQUENCE</scope>
    <source>
        <strain evidence="1">N/A</strain>
    </source>
</reference>
<sequence length="345" mass="39213">MAAAKLCAGLTSELRINYQMPKKVEEDLQSRAKECIKDYYKGDCDPLLAVRYTTKNSVSISAVATLMYSFYGILTKSNGKFGCSCKEFYVDRLKERGYHVGTLYCAFSTDEVAEQRHDFDGEKYINVQETSDIKFEDLDDKEIDVKTDHALSLEVRNGVVEGIELLASIGKPKPPTPLEEDLTDEVASDLAHLLETIYHIARYVVEEYSYGEIAKRILIKELTTQKRYARFQWLEGYTKYKYFKEAGFSDLLPEVYSPTMAADYLLKDCGPFIIYNLNISRGSGMYEEVAVGCGLLKTSIGNFGTCYMTLDKDPLPPENPRRSSKLTKINQNRPHLPLFKHFDGI</sequence>
<comment type="caution">
    <text evidence="1">The sequence shown here is derived from an EMBL/GenBank/DDBJ whole genome shotgun (WGS) entry which is preliminary data.</text>
</comment>
<accession>A0AA36DS77</accession>
<gene>
    <name evidence="1" type="ORF">CYNAS_LOCUS3731</name>
</gene>